<proteinExistence type="inferred from homology"/>
<dbReference type="Pfam" id="PF00120">
    <property type="entry name" value="Gln-synt_C"/>
    <property type="match status" value="1"/>
</dbReference>
<evidence type="ECO:0000259" key="4">
    <source>
        <dbReference type="PROSITE" id="PS51987"/>
    </source>
</evidence>
<dbReference type="GO" id="GO:0004356">
    <property type="term" value="F:glutamine synthetase activity"/>
    <property type="evidence" value="ECO:0007669"/>
    <property type="project" value="InterPro"/>
</dbReference>
<accession>A0A7I8VDR5</accession>
<reference evidence="5 6" key="1">
    <citation type="submission" date="2020-08" db="EMBL/GenBank/DDBJ databases">
        <authorList>
            <person name="Hejnol A."/>
        </authorList>
    </citation>
    <scope>NUCLEOTIDE SEQUENCE [LARGE SCALE GENOMIC DNA]</scope>
</reference>
<evidence type="ECO:0000256" key="2">
    <source>
        <dbReference type="PROSITE-ProRule" id="PRU01331"/>
    </source>
</evidence>
<evidence type="ECO:0000313" key="6">
    <source>
        <dbReference type="Proteomes" id="UP000549394"/>
    </source>
</evidence>
<evidence type="ECO:0000313" key="5">
    <source>
        <dbReference type="EMBL" id="CAD5114315.1"/>
    </source>
</evidence>
<dbReference type="InterPro" id="IPR014746">
    <property type="entry name" value="Gln_synth/guanido_kin_cat_dom"/>
</dbReference>
<dbReference type="SUPFAM" id="SSF54368">
    <property type="entry name" value="Glutamine synthetase, N-terminal domain"/>
    <property type="match status" value="1"/>
</dbReference>
<dbReference type="AlphaFoldDB" id="A0A7I8VDR5"/>
<dbReference type="Gene3D" id="3.10.20.70">
    <property type="entry name" value="Glutamine synthetase, N-terminal domain"/>
    <property type="match status" value="1"/>
</dbReference>
<dbReference type="InterPro" id="IPR036651">
    <property type="entry name" value="Gln_synt_N_sf"/>
</dbReference>
<dbReference type="PANTHER" id="PTHR43785">
    <property type="entry name" value="GAMMA-GLUTAMYLPUTRESCINE SYNTHETASE"/>
    <property type="match status" value="1"/>
</dbReference>
<dbReference type="Gene3D" id="3.30.590.10">
    <property type="entry name" value="Glutamine synthetase/guanido kinase, catalytic domain"/>
    <property type="match status" value="1"/>
</dbReference>
<evidence type="ECO:0000256" key="3">
    <source>
        <dbReference type="RuleBase" id="RU000384"/>
    </source>
</evidence>
<protein>
    <submittedName>
        <fullName evidence="5">DgyrCDS3454</fullName>
    </submittedName>
</protein>
<dbReference type="OrthoDB" id="77835at2759"/>
<dbReference type="SMART" id="SM01230">
    <property type="entry name" value="Gln-synt_C"/>
    <property type="match status" value="1"/>
</dbReference>
<comment type="similarity">
    <text evidence="2 3">Belongs to the glutamine synthetase family.</text>
</comment>
<organism evidence="5 6">
    <name type="scientific">Dimorphilus gyrociliatus</name>
    <dbReference type="NCBI Taxonomy" id="2664684"/>
    <lineage>
        <taxon>Eukaryota</taxon>
        <taxon>Metazoa</taxon>
        <taxon>Spiralia</taxon>
        <taxon>Lophotrochozoa</taxon>
        <taxon>Annelida</taxon>
        <taxon>Polychaeta</taxon>
        <taxon>Polychaeta incertae sedis</taxon>
        <taxon>Dinophilidae</taxon>
        <taxon>Dimorphilus</taxon>
    </lineage>
</organism>
<dbReference type="SUPFAM" id="SSF55931">
    <property type="entry name" value="Glutamine synthetase/guanido kinase"/>
    <property type="match status" value="1"/>
</dbReference>
<comment type="caution">
    <text evidence="5">The sequence shown here is derived from an EMBL/GenBank/DDBJ whole genome shotgun (WGS) entry which is preliminary data.</text>
</comment>
<dbReference type="InterPro" id="IPR008146">
    <property type="entry name" value="Gln_synth_cat_dom"/>
</dbReference>
<dbReference type="Proteomes" id="UP000549394">
    <property type="component" value="Unassembled WGS sequence"/>
</dbReference>
<feature type="domain" description="GS catalytic" evidence="4">
    <location>
        <begin position="100"/>
        <end position="428"/>
    </location>
</feature>
<dbReference type="GO" id="GO:0006542">
    <property type="term" value="P:glutamine biosynthetic process"/>
    <property type="evidence" value="ECO:0007669"/>
    <property type="project" value="InterPro"/>
</dbReference>
<keyword evidence="1" id="KW-0436">Ligase</keyword>
<name>A0A7I8VDR5_9ANNE</name>
<sequence>MCSLDLEETANRLGIEYFLVSYAPLNTDVRCSLIPKRAIREVQKNGCGMPPAMFFKSTPVEPEMIIKPDPKSLIQLPWKSKFAWLSSDLYMYGKPFDQCPRACLKRQVELAKSMGFSMKSGVEPEFTLLTKDGKEFADKIDMQQPMSLQDPLAIMRHSKFLTDLSDSMEKIGWNPYEIDHESSCCQYEINFDYVDCLETADRFMFMKFMIKELAEIHGIKASFMPVPIPRILCANGLHVNVSLWNNSTHTNAFEDDSDELGLSQIAYNFIGGLMKHVEDTCAICCPTVNSYKRLNRGVWCPNVISWGGNNRTVLFRIPASNRVEHRLPDATANPYLMQAAILASGLDGIINKIHPGPKADFDVQMQSEQFKKVPKNLEKALDKLESSTFLKDSLGEPIIDGFIHLKRKEWNLFHSEITPWEIDYYSNA</sequence>
<dbReference type="PROSITE" id="PS51987">
    <property type="entry name" value="GS_CATALYTIC"/>
    <property type="match status" value="1"/>
</dbReference>
<dbReference type="EMBL" id="CAJFCJ010000005">
    <property type="protein sequence ID" value="CAD5114315.1"/>
    <property type="molecule type" value="Genomic_DNA"/>
</dbReference>
<keyword evidence="6" id="KW-1185">Reference proteome</keyword>
<gene>
    <name evidence="5" type="ORF">DGYR_LOCUS3172</name>
</gene>
<evidence type="ECO:0000256" key="1">
    <source>
        <dbReference type="ARBA" id="ARBA00022598"/>
    </source>
</evidence>
<dbReference type="PANTHER" id="PTHR43785:SF14">
    <property type="entry name" value="GLUTAMINE SYNTHETASE"/>
    <property type="match status" value="1"/>
</dbReference>